<gene>
    <name evidence="1" type="ORF">I553_4724</name>
</gene>
<dbReference type="InterPro" id="IPR029058">
    <property type="entry name" value="AB_hydrolase_fold"/>
</dbReference>
<dbReference type="Gene3D" id="3.40.50.1820">
    <property type="entry name" value="alpha/beta hydrolase"/>
    <property type="match status" value="1"/>
</dbReference>
<protein>
    <recommendedName>
        <fullName evidence="2">Alpha/beta hydrolase family protein</fullName>
    </recommendedName>
</protein>
<dbReference type="EMBL" id="JAOB01000060">
    <property type="protein sequence ID" value="EUA30467.1"/>
    <property type="molecule type" value="Genomic_DNA"/>
</dbReference>
<evidence type="ECO:0008006" key="2">
    <source>
        <dbReference type="Google" id="ProtNLM"/>
    </source>
</evidence>
<proteinExistence type="predicted"/>
<evidence type="ECO:0000313" key="1">
    <source>
        <dbReference type="EMBL" id="EUA30467.1"/>
    </source>
</evidence>
<accession>X8AEX7</accession>
<reference evidence="1" key="1">
    <citation type="submission" date="2014-01" db="EMBL/GenBank/DDBJ databases">
        <authorList>
            <person name="Brown-Elliot B."/>
            <person name="Wallace R."/>
            <person name="Lenaerts A."/>
            <person name="Ordway D."/>
            <person name="DeGroote M.A."/>
            <person name="Parker T."/>
            <person name="Sizemore C."/>
            <person name="Tallon L.J."/>
            <person name="Sadzewicz L.K."/>
            <person name="Sengamalay N."/>
            <person name="Fraser C.M."/>
            <person name="Hine E."/>
            <person name="Shefchek K.A."/>
            <person name="Das S.P."/>
            <person name="Tettelin H."/>
        </authorList>
    </citation>
    <scope>NUCLEOTIDE SEQUENCE [LARGE SCALE GENOMIC DNA]</scope>
    <source>
        <strain evidence="1">4042</strain>
    </source>
</reference>
<organism evidence="1">
    <name type="scientific">Mycobacterium xenopi 4042</name>
    <dbReference type="NCBI Taxonomy" id="1299334"/>
    <lineage>
        <taxon>Bacteria</taxon>
        <taxon>Bacillati</taxon>
        <taxon>Actinomycetota</taxon>
        <taxon>Actinomycetes</taxon>
        <taxon>Mycobacteriales</taxon>
        <taxon>Mycobacteriaceae</taxon>
        <taxon>Mycobacterium</taxon>
    </lineage>
</organism>
<name>X8AEX7_MYCXE</name>
<dbReference type="SUPFAM" id="SSF53474">
    <property type="entry name" value="alpha/beta-Hydrolases"/>
    <property type="match status" value="1"/>
</dbReference>
<sequence>MQFERRTMLVDGLVTSYLEAGRGDPVVLLHGGEFGASAEIGWERNIAALAEQHRVLARTCWALANRRKSSTSTTGAVCGSGMWPDSAPSWASTPRTSWAIRWVPSCCSPTPRRIRRGCRCAAWW</sequence>
<comment type="caution">
    <text evidence="1">The sequence shown here is derived from an EMBL/GenBank/DDBJ whole genome shotgun (WGS) entry which is preliminary data.</text>
</comment>
<dbReference type="AlphaFoldDB" id="X8AEX7"/>
<dbReference type="PATRIC" id="fig|1299334.3.peg.6398"/>